<accession>A0A376BY60</accession>
<name>A0A376BY60_9FLAO</name>
<dbReference type="SUPFAM" id="SSF56935">
    <property type="entry name" value="Porins"/>
    <property type="match status" value="1"/>
</dbReference>
<organism evidence="2 3">
    <name type="scientific">Bergeyella zoohelcum</name>
    <dbReference type="NCBI Taxonomy" id="1015"/>
    <lineage>
        <taxon>Bacteria</taxon>
        <taxon>Pseudomonadati</taxon>
        <taxon>Bacteroidota</taxon>
        <taxon>Flavobacteriia</taxon>
        <taxon>Flavobacteriales</taxon>
        <taxon>Weeksellaceae</taxon>
        <taxon>Bergeyella</taxon>
    </lineage>
</organism>
<dbReference type="Proteomes" id="UP000255515">
    <property type="component" value="Unassembled WGS sequence"/>
</dbReference>
<keyword evidence="1" id="KW-0732">Signal</keyword>
<evidence type="ECO:0000313" key="3">
    <source>
        <dbReference type="Proteomes" id="UP000255515"/>
    </source>
</evidence>
<protein>
    <recommendedName>
        <fullName evidence="4">Outer membrane protein beta-barrel domain-containing protein</fullName>
    </recommendedName>
</protein>
<dbReference type="EMBL" id="UFTJ01000001">
    <property type="protein sequence ID" value="SSZ46414.1"/>
    <property type="molecule type" value="Genomic_DNA"/>
</dbReference>
<sequence length="187" mass="20856">MIFCFQMRNNIVVIIALLLSVSIFSQNSQHAIPKKYVSVEGGLGVDAGWVANTILNNDASRDIGVFTYSLSAQAGYRFTNRLALSTGVQYAYLTPDFHPIYWRTHGFIYLGDTSDESFNYLSLSYGKQLNFSSGRDISVLGFSFGTGEIIHGKTGHNMSLFLDLYTSENPVLMVGASYRIMLFSKRK</sequence>
<feature type="chain" id="PRO_5016886078" description="Outer membrane protein beta-barrel domain-containing protein" evidence="1">
    <location>
        <begin position="32"/>
        <end position="187"/>
    </location>
</feature>
<dbReference type="RefSeq" id="WP_002664355.1">
    <property type="nucleotide sequence ID" value="NZ_JBHWND010000181.1"/>
</dbReference>
<dbReference type="AlphaFoldDB" id="A0A376BY60"/>
<reference evidence="2 3" key="1">
    <citation type="submission" date="2018-06" db="EMBL/GenBank/DDBJ databases">
        <authorList>
            <consortium name="Pathogen Informatics"/>
            <person name="Doyle S."/>
        </authorList>
    </citation>
    <scope>NUCLEOTIDE SEQUENCE [LARGE SCALE GENOMIC DNA]</scope>
    <source>
        <strain evidence="2 3">NCTC11661</strain>
    </source>
</reference>
<feature type="signal peptide" evidence="1">
    <location>
        <begin position="1"/>
        <end position="31"/>
    </location>
</feature>
<evidence type="ECO:0000256" key="1">
    <source>
        <dbReference type="SAM" id="SignalP"/>
    </source>
</evidence>
<proteinExistence type="predicted"/>
<evidence type="ECO:0008006" key="4">
    <source>
        <dbReference type="Google" id="ProtNLM"/>
    </source>
</evidence>
<evidence type="ECO:0000313" key="2">
    <source>
        <dbReference type="EMBL" id="SSZ46414.1"/>
    </source>
</evidence>
<gene>
    <name evidence="2" type="ORF">NCTC11661_00053</name>
</gene>